<dbReference type="Proteomes" id="UP000228758">
    <property type="component" value="Unassembled WGS sequence"/>
</dbReference>
<evidence type="ECO:0000256" key="1">
    <source>
        <dbReference type="SAM" id="Phobius"/>
    </source>
</evidence>
<keyword evidence="3" id="KW-1185">Reference proteome</keyword>
<gene>
    <name evidence="2" type="ORF">CLV46_2914</name>
</gene>
<dbReference type="RefSeq" id="WP_100365430.1">
    <property type="nucleotide sequence ID" value="NZ_PGFF01000001.1"/>
</dbReference>
<proteinExistence type="predicted"/>
<organism evidence="2 3">
    <name type="scientific">Diaminobutyricimonas aerilata</name>
    <dbReference type="NCBI Taxonomy" id="1162967"/>
    <lineage>
        <taxon>Bacteria</taxon>
        <taxon>Bacillati</taxon>
        <taxon>Actinomycetota</taxon>
        <taxon>Actinomycetes</taxon>
        <taxon>Micrococcales</taxon>
        <taxon>Microbacteriaceae</taxon>
        <taxon>Diaminobutyricimonas</taxon>
    </lineage>
</organism>
<dbReference type="AlphaFoldDB" id="A0A2M9CN80"/>
<keyword evidence="1" id="KW-1133">Transmembrane helix</keyword>
<accession>A0A2M9CN80</accession>
<feature type="transmembrane region" description="Helical" evidence="1">
    <location>
        <begin position="92"/>
        <end position="112"/>
    </location>
</feature>
<comment type="caution">
    <text evidence="2">The sequence shown here is derived from an EMBL/GenBank/DDBJ whole genome shotgun (WGS) entry which is preliminary data.</text>
</comment>
<dbReference type="EMBL" id="PGFF01000001">
    <property type="protein sequence ID" value="PJJ73328.1"/>
    <property type="molecule type" value="Genomic_DNA"/>
</dbReference>
<feature type="transmembrane region" description="Helical" evidence="1">
    <location>
        <begin position="21"/>
        <end position="46"/>
    </location>
</feature>
<sequence length="116" mass="12073">MNTARAGRPDRAKRPLLLSTLALILAVIAVLPLWFALAVLAIPGAAGPFGGAFLFIVYFGWVLIPVAALAALVLAIICLVRRLPGFRRSLGALLLSVFALLGCGLLFANLAANPPA</sequence>
<evidence type="ECO:0000313" key="3">
    <source>
        <dbReference type="Proteomes" id="UP000228758"/>
    </source>
</evidence>
<keyword evidence="1" id="KW-0472">Membrane</keyword>
<reference evidence="2 3" key="1">
    <citation type="submission" date="2017-11" db="EMBL/GenBank/DDBJ databases">
        <title>Genomic Encyclopedia of Archaeal and Bacterial Type Strains, Phase II (KMG-II): From Individual Species to Whole Genera.</title>
        <authorList>
            <person name="Goeker M."/>
        </authorList>
    </citation>
    <scope>NUCLEOTIDE SEQUENCE [LARGE SCALE GENOMIC DNA]</scope>
    <source>
        <strain evidence="2 3">DSM 27393</strain>
    </source>
</reference>
<protein>
    <submittedName>
        <fullName evidence="2">Uncharacterized protein</fullName>
    </submittedName>
</protein>
<keyword evidence="1" id="KW-0812">Transmembrane</keyword>
<name>A0A2M9CN80_9MICO</name>
<feature type="transmembrane region" description="Helical" evidence="1">
    <location>
        <begin position="52"/>
        <end position="80"/>
    </location>
</feature>
<evidence type="ECO:0000313" key="2">
    <source>
        <dbReference type="EMBL" id="PJJ73328.1"/>
    </source>
</evidence>